<name>A0A8H6MD66_9AGAR</name>
<feature type="compositionally biased region" description="Basic and acidic residues" evidence="1">
    <location>
        <begin position="291"/>
        <end position="310"/>
    </location>
</feature>
<feature type="region of interest" description="Disordered" evidence="1">
    <location>
        <begin position="291"/>
        <end position="326"/>
    </location>
</feature>
<proteinExistence type="predicted"/>
<reference evidence="2 3" key="1">
    <citation type="submission" date="2020-07" db="EMBL/GenBank/DDBJ databases">
        <title>Comparative genomics of pyrophilous fungi reveals a link between fire events and developmental genes.</title>
        <authorList>
            <consortium name="DOE Joint Genome Institute"/>
            <person name="Steindorff A.S."/>
            <person name="Carver A."/>
            <person name="Calhoun S."/>
            <person name="Stillman K."/>
            <person name="Liu H."/>
            <person name="Lipzen A."/>
            <person name="Pangilinan J."/>
            <person name="Labutti K."/>
            <person name="Bruns T.D."/>
            <person name="Grigoriev I.V."/>
        </authorList>
    </citation>
    <scope>NUCLEOTIDE SEQUENCE [LARGE SCALE GENOMIC DNA]</scope>
    <source>
        <strain evidence="2 3">CBS 144469</strain>
    </source>
</reference>
<dbReference type="EMBL" id="JACGCI010000011">
    <property type="protein sequence ID" value="KAF6760791.1"/>
    <property type="molecule type" value="Genomic_DNA"/>
</dbReference>
<feature type="region of interest" description="Disordered" evidence="1">
    <location>
        <begin position="40"/>
        <end position="99"/>
    </location>
</feature>
<keyword evidence="3" id="KW-1185">Reference proteome</keyword>
<protein>
    <submittedName>
        <fullName evidence="2">Uncharacterized protein</fullName>
    </submittedName>
</protein>
<evidence type="ECO:0000256" key="1">
    <source>
        <dbReference type="SAM" id="MobiDB-lite"/>
    </source>
</evidence>
<feature type="compositionally biased region" description="Polar residues" evidence="1">
    <location>
        <begin position="347"/>
        <end position="357"/>
    </location>
</feature>
<dbReference type="AlphaFoldDB" id="A0A8H6MD66"/>
<accession>A0A8H6MD66</accession>
<dbReference type="OrthoDB" id="3127886at2759"/>
<evidence type="ECO:0000313" key="3">
    <source>
        <dbReference type="Proteomes" id="UP000521943"/>
    </source>
</evidence>
<evidence type="ECO:0000313" key="2">
    <source>
        <dbReference type="EMBL" id="KAF6760791.1"/>
    </source>
</evidence>
<feature type="compositionally biased region" description="Basic and acidic residues" evidence="1">
    <location>
        <begin position="58"/>
        <end position="69"/>
    </location>
</feature>
<comment type="caution">
    <text evidence="2">The sequence shown here is derived from an EMBL/GenBank/DDBJ whole genome shotgun (WGS) entry which is preliminary data.</text>
</comment>
<sequence length="383" mass="41886">MVEGWKLELVELISIFEEEMGCLAAVWLAGAIIQTRSRTRAQTEVLPPPNQPCTAKTPPERSPTRDRTTEGGVPATANKNAGTKRAAPIPPQVQPTLAQARIEPSSELELDSDQGSGSTALEFAVEDIRITDEHWASSLYNALVEPHAVSKFLRKRNSGYPKPRGKGQWTQIPQSPADRIELIHPIITVIERIVAEFSCGTVEDGVTREVEFTDFSGGDAQATSGPGICICIRATGPSFETVTPGDFEDIGYTNVASIIQVETEAEIATESDYKQATALVSELHLIDMRDQTPPKTVEDSPYALEHDFPRRPNAKPTPICPPYTESVSEARRDLFYPENDATYRIQKANSTRTNPPSQRRAPSGKTAISPSANPIPQRKSDLA</sequence>
<gene>
    <name evidence="2" type="ORF">DFP72DRAFT_1092050</name>
</gene>
<dbReference type="Proteomes" id="UP000521943">
    <property type="component" value="Unassembled WGS sequence"/>
</dbReference>
<feature type="region of interest" description="Disordered" evidence="1">
    <location>
        <begin position="338"/>
        <end position="383"/>
    </location>
</feature>
<organism evidence="2 3">
    <name type="scientific">Ephemerocybe angulata</name>
    <dbReference type="NCBI Taxonomy" id="980116"/>
    <lineage>
        <taxon>Eukaryota</taxon>
        <taxon>Fungi</taxon>
        <taxon>Dikarya</taxon>
        <taxon>Basidiomycota</taxon>
        <taxon>Agaricomycotina</taxon>
        <taxon>Agaricomycetes</taxon>
        <taxon>Agaricomycetidae</taxon>
        <taxon>Agaricales</taxon>
        <taxon>Agaricineae</taxon>
        <taxon>Psathyrellaceae</taxon>
        <taxon>Ephemerocybe</taxon>
    </lineage>
</organism>